<evidence type="ECO:0000313" key="10">
    <source>
        <dbReference type="EMBL" id="MZZ12530.1"/>
    </source>
</evidence>
<evidence type="ECO:0000256" key="4">
    <source>
        <dbReference type="ARBA" id="ARBA00051065"/>
    </source>
</evidence>
<feature type="domain" description="Response regulatory" evidence="7">
    <location>
        <begin position="12"/>
        <end position="128"/>
    </location>
</feature>
<feature type="modified residue" description="4-aspartylphosphate" evidence="5">
    <location>
        <position position="61"/>
    </location>
</feature>
<dbReference type="InterPro" id="IPR037522">
    <property type="entry name" value="HD_GYP_dom"/>
</dbReference>
<dbReference type="PANTHER" id="PTHR45228:SF5">
    <property type="entry name" value="CYCLIC DI-GMP PHOSPHODIESTERASE VC_1348-RELATED"/>
    <property type="match status" value="1"/>
</dbReference>
<evidence type="ECO:0000313" key="14">
    <source>
        <dbReference type="Proteomes" id="UP000194857"/>
    </source>
</evidence>
<dbReference type="PROSITE" id="PS50110">
    <property type="entry name" value="RESPONSE_REGULATORY"/>
    <property type="match status" value="1"/>
</dbReference>
<dbReference type="EMBL" id="WXZT01000005">
    <property type="protein sequence ID" value="MZZ12530.1"/>
    <property type="molecule type" value="Genomic_DNA"/>
</dbReference>
<dbReference type="PANTHER" id="PTHR45228">
    <property type="entry name" value="CYCLIC DI-GMP PHOSPHODIESTERASE TM_0186-RELATED"/>
    <property type="match status" value="1"/>
</dbReference>
<evidence type="ECO:0000259" key="7">
    <source>
        <dbReference type="PROSITE" id="PS50110"/>
    </source>
</evidence>
<proteinExistence type="predicted"/>
<dbReference type="InterPro" id="IPR001789">
    <property type="entry name" value="Sig_transdc_resp-reg_receiver"/>
</dbReference>
<evidence type="ECO:0000256" key="1">
    <source>
        <dbReference type="ARBA" id="ARBA00022553"/>
    </source>
</evidence>
<name>A0A0C7D6A2_PSEAI</name>
<evidence type="ECO:0000313" key="13">
    <source>
        <dbReference type="Proteomes" id="UP000045039"/>
    </source>
</evidence>
<accession>A0A0C7D6A2</accession>
<keyword evidence="3 9" id="KW-0378">Hydrolase</keyword>
<dbReference type="GO" id="GO:0071111">
    <property type="term" value="F:cyclic-guanylate-specific phosphodiesterase activity"/>
    <property type="evidence" value="ECO:0007669"/>
    <property type="project" value="UniProtKB-EC"/>
</dbReference>
<comment type="caution">
    <text evidence="9">The sequence shown here is derived from an EMBL/GenBank/DDBJ whole genome shotgun (WGS) entry which is preliminary data.</text>
</comment>
<dbReference type="EMBL" id="NSNE01000003">
    <property type="protein sequence ID" value="RPM19994.1"/>
    <property type="molecule type" value="Genomic_DNA"/>
</dbReference>
<dbReference type="CDD" id="cd19920">
    <property type="entry name" value="REC_PA4781-like"/>
    <property type="match status" value="1"/>
</dbReference>
<dbReference type="Gene3D" id="1.10.3210.10">
    <property type="entry name" value="Hypothetical protein af1432"/>
    <property type="match status" value="1"/>
</dbReference>
<dbReference type="Proteomes" id="UP000284767">
    <property type="component" value="Unassembled WGS sequence"/>
</dbReference>
<dbReference type="EMBL" id="NFFZ01000001">
    <property type="protein sequence ID" value="OTI66198.1"/>
    <property type="molecule type" value="Genomic_DNA"/>
</dbReference>
<reference evidence="11 14" key="3">
    <citation type="submission" date="2017-05" db="EMBL/GenBank/DDBJ databases">
        <authorList>
            <person name="Song R."/>
            <person name="Chenine A.L."/>
            <person name="Ruprecht R.M."/>
        </authorList>
    </citation>
    <scope>NUCLEOTIDE SEQUENCE [LARGE SCALE GENOMIC DNA]</scope>
    <source>
        <strain evidence="11 14">S567_C10_BS</strain>
    </source>
</reference>
<feature type="domain" description="HD-GYP" evidence="8">
    <location>
        <begin position="155"/>
        <end position="366"/>
    </location>
</feature>
<dbReference type="SMART" id="SM00448">
    <property type="entry name" value="REC"/>
    <property type="match status" value="1"/>
</dbReference>
<evidence type="ECO:0000313" key="15">
    <source>
        <dbReference type="Proteomes" id="UP000284767"/>
    </source>
</evidence>
<comment type="catalytic activity">
    <reaction evidence="4">
        <text>3',3'-c-di-GMP + 2 H2O = 2 GMP + 2 H(+)</text>
        <dbReference type="Rhea" id="RHEA:52928"/>
        <dbReference type="ChEBI" id="CHEBI:15377"/>
        <dbReference type="ChEBI" id="CHEBI:15378"/>
        <dbReference type="ChEBI" id="CHEBI:58115"/>
        <dbReference type="ChEBI" id="CHEBI:58805"/>
    </reaction>
</comment>
<dbReference type="Pfam" id="PF00072">
    <property type="entry name" value="Response_reg"/>
    <property type="match status" value="1"/>
</dbReference>
<organism evidence="9 13">
    <name type="scientific">Pseudomonas aeruginosa</name>
    <dbReference type="NCBI Taxonomy" id="287"/>
    <lineage>
        <taxon>Bacteria</taxon>
        <taxon>Pseudomonadati</taxon>
        <taxon>Pseudomonadota</taxon>
        <taxon>Gammaproteobacteria</taxon>
        <taxon>Pseudomonadales</taxon>
        <taxon>Pseudomonadaceae</taxon>
        <taxon>Pseudomonas</taxon>
    </lineage>
</organism>
<dbReference type="CDD" id="cd00077">
    <property type="entry name" value="HDc"/>
    <property type="match status" value="1"/>
</dbReference>
<reference evidence="9" key="1">
    <citation type="submission" date="2015-06" db="EMBL/GenBank/DDBJ databases">
        <authorList>
            <person name="Radhakrishnan R."/>
            <person name="Underwood A."/>
            <person name="Al-Shahib A."/>
        </authorList>
    </citation>
    <scope>NUCLEOTIDE SEQUENCE</scope>
    <source>
        <strain evidence="9">P19_London_7_VIM_2_05_10</strain>
    </source>
</reference>
<reference evidence="13" key="2">
    <citation type="submission" date="2015-06" db="EMBL/GenBank/DDBJ databases">
        <authorList>
            <person name="Radhakrishnan Rajesh"/>
            <person name="Underwood Anthony"/>
            <person name="Al-Shahib Ali"/>
        </authorList>
    </citation>
    <scope>NUCLEOTIDE SEQUENCE [LARGE SCALE GENOMIC DNA]</scope>
    <source>
        <strain evidence="13">P19_London_7_VIM_2_05_10</strain>
    </source>
</reference>
<feature type="coiled-coil region" evidence="6">
    <location>
        <begin position="361"/>
        <end position="388"/>
    </location>
</feature>
<dbReference type="Proteomes" id="UP000194857">
    <property type="component" value="Unassembled WGS sequence"/>
</dbReference>
<dbReference type="InterPro" id="IPR052020">
    <property type="entry name" value="Cyclic_di-GMP/3'3'-cGAMP_PDE"/>
</dbReference>
<accession>A0A1S1BYR8</accession>
<dbReference type="SMR" id="A0A0C7D6A2"/>
<dbReference type="Proteomes" id="UP000644192">
    <property type="component" value="Unassembled WGS sequence"/>
</dbReference>
<dbReference type="SUPFAM" id="SSF52172">
    <property type="entry name" value="CheY-like"/>
    <property type="match status" value="1"/>
</dbReference>
<sequence>MESMLDRPEQELVLVVDDTPDNLLLMRELLEEQYRVRTAGSGPAGLRAAVEEPRPDLILLDVNMPGMDGYEVCRRLKADPLTRDIPLMFLTARADRDDEQQGLALGAVDYLGKPVSPPIVLARVRTHLQLKANADFLRDKSEYLELEVRRRTRQLQQLQDAVIEALATLGDLRDNPRSRHLPRIERYVRLLAEHLAAQRAFADELTPEAVDLLSKSALLHDIGKVAVPDRVLLNPGQLDAADTALLQGHTRAGRDALASAERRLGQPSGFLRFARQIAYSHHERWDGRGFPEGLAGERIPLAARIVALADRYDELTSRHAYRPPLAHAEAVLLIQAGAGSEFDPRLVEAFVAVADAFAEVARRYADSAEALDVEMQRLEQAVAESIELTAPPA</sequence>
<evidence type="ECO:0000256" key="6">
    <source>
        <dbReference type="SAM" id="Coils"/>
    </source>
</evidence>
<reference evidence="12 15" key="4">
    <citation type="submission" date="2017-08" db="EMBL/GenBank/DDBJ databases">
        <authorList>
            <person name="Feschi L."/>
            <person name="Jeukens J."/>
            <person name="Emond-Rheault J.-G."/>
            <person name="Kukavica-Ibrulj I."/>
            <person name="Boyle B."/>
            <person name="Levesque R.C."/>
        </authorList>
    </citation>
    <scope>NUCLEOTIDE SEQUENCE [LARGE SCALE GENOMIC DNA]</scope>
    <source>
        <strain evidence="12 15">PA-W36</strain>
    </source>
</reference>
<dbReference type="GO" id="GO:0000160">
    <property type="term" value="P:phosphorelay signal transduction system"/>
    <property type="evidence" value="ECO:0007669"/>
    <property type="project" value="InterPro"/>
</dbReference>
<evidence type="ECO:0000259" key="8">
    <source>
        <dbReference type="PROSITE" id="PS51832"/>
    </source>
</evidence>
<dbReference type="Proteomes" id="UP000045039">
    <property type="component" value="Unassembled WGS sequence"/>
</dbReference>
<reference evidence="10" key="6">
    <citation type="submission" date="2020-01" db="EMBL/GenBank/DDBJ databases">
        <title>Bacteria Cultured from War Wounds Associated with the Conflict in Eastern Ukraine.</title>
        <authorList>
            <person name="Snesrud E."/>
            <person name="Galac M.R."/>
            <person name="Mc Gann P."/>
            <person name="Valentine K."/>
            <person name="Viacheslav K."/>
        </authorList>
    </citation>
    <scope>NUCLEOTIDE SEQUENCE</scope>
    <source>
        <strain evidence="10">VNMU148</strain>
    </source>
</reference>
<dbReference type="PROSITE" id="PS51832">
    <property type="entry name" value="HD_GYP"/>
    <property type="match status" value="1"/>
</dbReference>
<dbReference type="SMART" id="SM00471">
    <property type="entry name" value="HDc"/>
    <property type="match status" value="1"/>
</dbReference>
<dbReference type="InterPro" id="IPR011006">
    <property type="entry name" value="CheY-like_superfamily"/>
</dbReference>
<reference evidence="12 15" key="5">
    <citation type="submission" date="2019-01" db="EMBL/GenBank/DDBJ databases">
        <title>The Pseudomonas aeruginosa pan-genome provides new insights on its population structure, horizontal gene transfer and pathogenicity.</title>
        <authorList>
            <person name="Freschi L."/>
            <person name="Vincent A.T."/>
            <person name="Jeukens J."/>
            <person name="Emond-Rheault J.-G."/>
            <person name="Kukavica-Ibrulj I."/>
            <person name="Dupont M.-J."/>
            <person name="Charette S.J."/>
            <person name="Boyle B."/>
            <person name="Levesque R.C."/>
        </authorList>
    </citation>
    <scope>NUCLEOTIDE SEQUENCE [LARGE SCALE GENOMIC DNA]</scope>
    <source>
        <strain evidence="12 15">PA-W36</strain>
    </source>
</reference>
<dbReference type="SUPFAM" id="SSF109604">
    <property type="entry name" value="HD-domain/PDEase-like"/>
    <property type="match status" value="1"/>
</dbReference>
<keyword evidence="1 5" id="KW-0597">Phosphoprotein</keyword>
<protein>
    <submittedName>
        <fullName evidence="9 10">Response regulator</fullName>
        <ecNumber evidence="9">3.1.4.52</ecNumber>
    </submittedName>
    <submittedName>
        <fullName evidence="11">Two-component system response regulator</fullName>
    </submittedName>
</protein>
<dbReference type="FunFam" id="3.40.50.2300:FF:000328">
    <property type="entry name" value="Two-component system response regulator"/>
    <property type="match status" value="1"/>
</dbReference>
<dbReference type="Gene3D" id="3.40.50.2300">
    <property type="match status" value="1"/>
</dbReference>
<evidence type="ECO:0000256" key="2">
    <source>
        <dbReference type="ARBA" id="ARBA00022636"/>
    </source>
</evidence>
<dbReference type="EC" id="3.1.4.52" evidence="9"/>
<keyword evidence="2" id="KW-0973">c-di-GMP</keyword>
<dbReference type="EMBL" id="CVVU01000077">
    <property type="protein sequence ID" value="CRO37189.1"/>
    <property type="molecule type" value="Genomic_DNA"/>
</dbReference>
<evidence type="ECO:0000313" key="9">
    <source>
        <dbReference type="EMBL" id="CRO37189.1"/>
    </source>
</evidence>
<dbReference type="RefSeq" id="WP_003102241.1">
    <property type="nucleotide sequence ID" value="NZ_AP014839.1"/>
</dbReference>
<evidence type="ECO:0000256" key="5">
    <source>
        <dbReference type="PROSITE-ProRule" id="PRU00169"/>
    </source>
</evidence>
<keyword evidence="6" id="KW-0175">Coiled coil</keyword>
<dbReference type="Pfam" id="PF13487">
    <property type="entry name" value="HD_5"/>
    <property type="match status" value="1"/>
</dbReference>
<evidence type="ECO:0000313" key="11">
    <source>
        <dbReference type="EMBL" id="OTI66198.1"/>
    </source>
</evidence>
<evidence type="ECO:0000256" key="3">
    <source>
        <dbReference type="ARBA" id="ARBA00022801"/>
    </source>
</evidence>
<dbReference type="InterPro" id="IPR003607">
    <property type="entry name" value="HD/PDEase_dom"/>
</dbReference>
<dbReference type="AlphaFoldDB" id="A0A0C7D6A2"/>
<gene>
    <name evidence="9" type="primary">rpfG_1</name>
    <name evidence="11" type="ORF">CAZ10_02615</name>
    <name evidence="10" type="ORF">GUL26_09750</name>
    <name evidence="12" type="ORF">IPC1295_06830</name>
    <name evidence="9" type="ORF">PAERUG_P19_London_7_VIM_2_05_10_01460</name>
</gene>
<evidence type="ECO:0000313" key="12">
    <source>
        <dbReference type="EMBL" id="RPM19994.1"/>
    </source>
</evidence>